<dbReference type="GO" id="GO:0005886">
    <property type="term" value="C:plasma membrane"/>
    <property type="evidence" value="ECO:0007669"/>
    <property type="project" value="UniProtKB-SubCell"/>
</dbReference>
<dbReference type="PRINTS" id="PR00237">
    <property type="entry name" value="GPCRRHODOPSN"/>
</dbReference>
<dbReference type="GO" id="GO:0043410">
    <property type="term" value="P:positive regulation of MAPK cascade"/>
    <property type="evidence" value="ECO:0007669"/>
    <property type="project" value="TreeGrafter"/>
</dbReference>
<comment type="caution">
    <text evidence="12">The sequence shown here is derived from an EMBL/GenBank/DDBJ whole genome shotgun (WGS) entry which is preliminary data.</text>
</comment>
<keyword evidence="3 10" id="KW-0812">Transmembrane</keyword>
<feature type="transmembrane region" description="Helical" evidence="10">
    <location>
        <begin position="61"/>
        <end position="88"/>
    </location>
</feature>
<dbReference type="SMART" id="SM01381">
    <property type="entry name" value="7TM_GPCR_Srsx"/>
    <property type="match status" value="1"/>
</dbReference>
<proteinExistence type="predicted"/>
<keyword evidence="13" id="KW-1185">Reference proteome</keyword>
<feature type="transmembrane region" description="Helical" evidence="10">
    <location>
        <begin position="100"/>
        <end position="119"/>
    </location>
</feature>
<feature type="transmembrane region" description="Helical" evidence="10">
    <location>
        <begin position="355"/>
        <end position="374"/>
    </location>
</feature>
<dbReference type="AlphaFoldDB" id="A0A1W0X0G4"/>
<feature type="domain" description="G-protein coupled receptors family 1 profile" evidence="11">
    <location>
        <begin position="79"/>
        <end position="371"/>
    </location>
</feature>
<evidence type="ECO:0000259" key="11">
    <source>
        <dbReference type="PROSITE" id="PS50262"/>
    </source>
</evidence>
<dbReference type="GO" id="GO:0007204">
    <property type="term" value="P:positive regulation of cytosolic calcium ion concentration"/>
    <property type="evidence" value="ECO:0007669"/>
    <property type="project" value="TreeGrafter"/>
</dbReference>
<keyword evidence="7 12" id="KW-0675">Receptor</keyword>
<dbReference type="InterPro" id="IPR000276">
    <property type="entry name" value="GPCR_Rhodpsn"/>
</dbReference>
<dbReference type="OrthoDB" id="5977853at2759"/>
<dbReference type="PANTHER" id="PTHR24248">
    <property type="entry name" value="ADRENERGIC RECEPTOR-RELATED G-PROTEIN COUPLED RECEPTOR"/>
    <property type="match status" value="1"/>
</dbReference>
<evidence type="ECO:0000256" key="5">
    <source>
        <dbReference type="ARBA" id="ARBA00023040"/>
    </source>
</evidence>
<feature type="compositionally biased region" description="Low complexity" evidence="9">
    <location>
        <begin position="602"/>
        <end position="614"/>
    </location>
</feature>
<sequence>MLSWSNASIEVSYFLARFNHTNNSPFLAVHEDLHSPTYSAAASNNSDSDSEYRFTTPELSYAVPVGILLGVFTVLTVCGNLLVLVAVATDKQLRSQRHTLLIANLAIFDMTLGWSVFPFSASLEFLNDQWIFGRVFCSIWAAVDVLCCTGSIWSLVSIALDRLVGVTRPLAYAGIMTRRKMVYMIIIIWGLSLAISVVPFMGWSKPEQRNPFKCDLQTDISYVLFSCAVSYYIPLVIILALYSRIYRAAARHIQSLRSGVKRGSVTNADGSAMTLRIHTKKFMKSTSALENSNTNESTGSSSKFGKTFAKQRKATITLTTIIVGFIMMWQGFFLILPLSVLCPDSCHIPVILWKILFWLGYCNSLMNPFIYATASPEFRRAFKRILCCAFLYNSKRKRNLRYEMSISSVRNASNNNNNTTVSSATSDSERSTAAAPPGAVAAGCFQRLCHRPCPTPNCLSSSSAKQLGTTAGAWSSPGETSDTGSVCHLDTGRPHANTLPSSANNAGKGRNFMGFRNSFHKHQSSSDLMRDFPLASLTLARLKNPNSNGDSLYGSLQALQKAALEQSPSRVRHNSIVIVTNGLDVPLMTASRSCATQTPPVSISASPETSSTSPWMKSPYRYGFEPVAPDDAEL</sequence>
<dbReference type="SUPFAM" id="SSF81321">
    <property type="entry name" value="Family A G protein-coupled receptor-like"/>
    <property type="match status" value="1"/>
</dbReference>
<protein>
    <submittedName>
        <fullName evidence="12">Alpha-1B adrenergic receptor</fullName>
    </submittedName>
</protein>
<evidence type="ECO:0000256" key="7">
    <source>
        <dbReference type="ARBA" id="ARBA00023170"/>
    </source>
</evidence>
<feature type="transmembrane region" description="Helical" evidence="10">
    <location>
        <begin position="139"/>
        <end position="160"/>
    </location>
</feature>
<evidence type="ECO:0000256" key="2">
    <source>
        <dbReference type="ARBA" id="ARBA00022475"/>
    </source>
</evidence>
<dbReference type="PANTHER" id="PTHR24248:SF72">
    <property type="entry name" value="G-PROTEIN COUPLED RECEPTORS FAMILY 1 PROFILE DOMAIN-CONTAINING PROTEIN"/>
    <property type="match status" value="1"/>
</dbReference>
<dbReference type="InterPro" id="IPR017452">
    <property type="entry name" value="GPCR_Rhodpsn_7TM"/>
</dbReference>
<dbReference type="Gene3D" id="1.20.1070.10">
    <property type="entry name" value="Rhodopsin 7-helix transmembrane proteins"/>
    <property type="match status" value="1"/>
</dbReference>
<feature type="compositionally biased region" description="Low complexity" evidence="9">
    <location>
        <begin position="413"/>
        <end position="426"/>
    </location>
</feature>
<reference evidence="13" key="1">
    <citation type="submission" date="2017-01" db="EMBL/GenBank/DDBJ databases">
        <title>Comparative genomics of anhydrobiosis in the tardigrade Hypsibius dujardini.</title>
        <authorList>
            <person name="Yoshida Y."/>
            <person name="Koutsovoulos G."/>
            <person name="Laetsch D."/>
            <person name="Stevens L."/>
            <person name="Kumar S."/>
            <person name="Horikawa D."/>
            <person name="Ishino K."/>
            <person name="Komine S."/>
            <person name="Tomita M."/>
            <person name="Blaxter M."/>
            <person name="Arakawa K."/>
        </authorList>
    </citation>
    <scope>NUCLEOTIDE SEQUENCE [LARGE SCALE GENOMIC DNA]</scope>
    <source>
        <strain evidence="13">Z151</strain>
    </source>
</reference>
<dbReference type="GO" id="GO:0007200">
    <property type="term" value="P:phospholipase C-activating G protein-coupled receptor signaling pathway"/>
    <property type="evidence" value="ECO:0007669"/>
    <property type="project" value="TreeGrafter"/>
</dbReference>
<evidence type="ECO:0000313" key="12">
    <source>
        <dbReference type="EMBL" id="OQV20966.1"/>
    </source>
</evidence>
<evidence type="ECO:0000256" key="1">
    <source>
        <dbReference type="ARBA" id="ARBA00004651"/>
    </source>
</evidence>
<dbReference type="GO" id="GO:0071880">
    <property type="term" value="P:adenylate cyclase-activating adrenergic receptor signaling pathway"/>
    <property type="evidence" value="ECO:0007669"/>
    <property type="project" value="TreeGrafter"/>
</dbReference>
<feature type="compositionally biased region" description="Polar residues" evidence="9">
    <location>
        <begin position="469"/>
        <end position="484"/>
    </location>
</feature>
<keyword evidence="2" id="KW-1003">Cell membrane</keyword>
<dbReference type="Pfam" id="PF00001">
    <property type="entry name" value="7tm_1"/>
    <property type="match status" value="1"/>
</dbReference>
<dbReference type="EMBL" id="MTYJ01000026">
    <property type="protein sequence ID" value="OQV20966.1"/>
    <property type="molecule type" value="Genomic_DNA"/>
</dbReference>
<feature type="transmembrane region" description="Helical" evidence="10">
    <location>
        <begin position="222"/>
        <end position="242"/>
    </location>
</feature>
<feature type="transmembrane region" description="Helical" evidence="10">
    <location>
        <begin position="314"/>
        <end position="335"/>
    </location>
</feature>
<comment type="subcellular location">
    <subcellularLocation>
        <location evidence="1">Cell membrane</location>
        <topology evidence="1">Multi-pass membrane protein</topology>
    </subcellularLocation>
</comment>
<evidence type="ECO:0000256" key="6">
    <source>
        <dbReference type="ARBA" id="ARBA00023136"/>
    </source>
</evidence>
<evidence type="ECO:0000256" key="3">
    <source>
        <dbReference type="ARBA" id="ARBA00022692"/>
    </source>
</evidence>
<evidence type="ECO:0000256" key="8">
    <source>
        <dbReference type="ARBA" id="ARBA00023224"/>
    </source>
</evidence>
<evidence type="ECO:0000256" key="9">
    <source>
        <dbReference type="SAM" id="MobiDB-lite"/>
    </source>
</evidence>
<organism evidence="12 13">
    <name type="scientific">Hypsibius exemplaris</name>
    <name type="common">Freshwater tardigrade</name>
    <dbReference type="NCBI Taxonomy" id="2072580"/>
    <lineage>
        <taxon>Eukaryota</taxon>
        <taxon>Metazoa</taxon>
        <taxon>Ecdysozoa</taxon>
        <taxon>Tardigrada</taxon>
        <taxon>Eutardigrada</taxon>
        <taxon>Parachela</taxon>
        <taxon>Hypsibioidea</taxon>
        <taxon>Hypsibiidae</taxon>
        <taxon>Hypsibius</taxon>
    </lineage>
</organism>
<feature type="region of interest" description="Disordered" evidence="9">
    <location>
        <begin position="469"/>
        <end position="508"/>
    </location>
</feature>
<evidence type="ECO:0000256" key="10">
    <source>
        <dbReference type="SAM" id="Phobius"/>
    </source>
</evidence>
<dbReference type="GO" id="GO:0007267">
    <property type="term" value="P:cell-cell signaling"/>
    <property type="evidence" value="ECO:0007669"/>
    <property type="project" value="TreeGrafter"/>
</dbReference>
<feature type="region of interest" description="Disordered" evidence="9">
    <location>
        <begin position="597"/>
        <end position="634"/>
    </location>
</feature>
<gene>
    <name evidence="12" type="ORF">BV898_05041</name>
</gene>
<keyword evidence="8" id="KW-0807">Transducer</keyword>
<keyword evidence="4 10" id="KW-1133">Transmembrane helix</keyword>
<keyword evidence="6 10" id="KW-0472">Membrane</keyword>
<feature type="region of interest" description="Disordered" evidence="9">
    <location>
        <begin position="413"/>
        <end position="434"/>
    </location>
</feature>
<feature type="transmembrane region" description="Helical" evidence="10">
    <location>
        <begin position="181"/>
        <end position="202"/>
    </location>
</feature>
<dbReference type="Proteomes" id="UP000192578">
    <property type="component" value="Unassembled WGS sequence"/>
</dbReference>
<evidence type="ECO:0000313" key="13">
    <source>
        <dbReference type="Proteomes" id="UP000192578"/>
    </source>
</evidence>
<dbReference type="PROSITE" id="PS50262">
    <property type="entry name" value="G_PROTEIN_RECEP_F1_2"/>
    <property type="match status" value="1"/>
</dbReference>
<name>A0A1W0X0G4_HYPEX</name>
<dbReference type="CDD" id="cd14967">
    <property type="entry name" value="7tmA_amine_R-like"/>
    <property type="match status" value="1"/>
</dbReference>
<evidence type="ECO:0000256" key="4">
    <source>
        <dbReference type="ARBA" id="ARBA00022989"/>
    </source>
</evidence>
<accession>A0A1W0X0G4</accession>
<dbReference type="GO" id="GO:0004937">
    <property type="term" value="F:alpha1-adrenergic receptor activity"/>
    <property type="evidence" value="ECO:0007669"/>
    <property type="project" value="TreeGrafter"/>
</dbReference>
<keyword evidence="5" id="KW-0297">G-protein coupled receptor</keyword>